<dbReference type="HOGENOM" id="CLU_511545_0_0_2"/>
<reference evidence="2 3" key="1">
    <citation type="journal article" date="2010" name="Stand. Genomic Sci.">
        <title>Complete genome sequence of Thermosphaera aggregans type strain (M11TL).</title>
        <authorList>
            <person name="Spring S."/>
            <person name="Rachel R."/>
            <person name="Lapidus A."/>
            <person name="Davenport K."/>
            <person name="Tice H."/>
            <person name="Copeland A."/>
            <person name="Cheng J.F."/>
            <person name="Lucas S."/>
            <person name="Chen F."/>
            <person name="Nolan M."/>
            <person name="Bruce D."/>
            <person name="Goodwin L."/>
            <person name="Pitluck S."/>
            <person name="Ivanova N."/>
            <person name="Mavromatis K."/>
            <person name="Ovchinnikova G."/>
            <person name="Pati A."/>
            <person name="Chen A."/>
            <person name="Palaniappan K."/>
            <person name="Land M."/>
            <person name="Hauser L."/>
            <person name="Chang Y.J."/>
            <person name="Jeffries C.C."/>
            <person name="Brettin T."/>
            <person name="Detter J.C."/>
            <person name="Tapia R."/>
            <person name="Han C."/>
            <person name="Heimerl T."/>
            <person name="Weikl F."/>
            <person name="Brambilla E."/>
            <person name="Goker M."/>
            <person name="Bristow J."/>
            <person name="Eisen J.A."/>
            <person name="Markowitz V."/>
            <person name="Hugenholtz P."/>
            <person name="Kyrpides N.C."/>
            <person name="Klenk H.P."/>
        </authorList>
    </citation>
    <scope>NUCLEOTIDE SEQUENCE [LARGE SCALE GENOMIC DNA]</scope>
    <source>
        <strain evidence="3">DSM 11486 / M11TL</strain>
    </source>
</reference>
<reference evidence="3" key="2">
    <citation type="journal article" date="2010" name="Stand. Genomic Sci.">
        <title>Complete genome sequence of Thermosphaera aggregans type strain (M11TLT).</title>
        <authorList>
            <person name="Spring S."/>
            <person name="Rachel R."/>
            <person name="Lapidus A."/>
            <person name="Davenport K."/>
            <person name="Tice H."/>
            <person name="Copeland A."/>
            <person name="Cheng J.-F."/>
            <person name="Lucas S."/>
            <person name="Chen F."/>
            <person name="Nolan M."/>
            <person name="Bruce D."/>
            <person name="Goodwin L."/>
            <person name="Pitluck S."/>
            <person name="Ivanova N."/>
            <person name="Mavromatis K."/>
            <person name="Ovchinnikova G."/>
            <person name="Pati A."/>
            <person name="Chen A."/>
            <person name="Palaniappan K."/>
            <person name="Land M."/>
            <person name="Hauser L."/>
            <person name="Chang Y.-J."/>
            <person name="Jeffries C.C."/>
            <person name="Brettin T."/>
            <person name="Detter J.C."/>
            <person name="Tapia R."/>
            <person name="Han C."/>
            <person name="Heimerl T."/>
            <person name="Weikl F."/>
            <person name="Brambilla E."/>
            <person name="Goker M."/>
            <person name="Bristow J."/>
            <person name="Eisen J.A."/>
            <person name="Markowitz V."/>
            <person name="Hugenholtz P."/>
            <person name="Kyrpides N.C."/>
            <person name="Klenk H.-P."/>
        </authorList>
    </citation>
    <scope>NUCLEOTIDE SEQUENCE [LARGE SCALE GENOMIC DNA]</scope>
    <source>
        <strain evidence="3">DSM 11486 / M11TL</strain>
    </source>
</reference>
<feature type="transmembrane region" description="Helical" evidence="1">
    <location>
        <begin position="277"/>
        <end position="295"/>
    </location>
</feature>
<feature type="transmembrane region" description="Helical" evidence="1">
    <location>
        <begin position="130"/>
        <end position="150"/>
    </location>
</feature>
<protein>
    <submittedName>
        <fullName evidence="2">Exosortase EpsH-related protein</fullName>
    </submittedName>
</protein>
<accession>D5U1L3</accession>
<keyword evidence="3" id="KW-1185">Reference proteome</keyword>
<dbReference type="Proteomes" id="UP000002376">
    <property type="component" value="Chromosome"/>
</dbReference>
<dbReference type="KEGG" id="tag:Tagg_0740"/>
<evidence type="ECO:0000256" key="1">
    <source>
        <dbReference type="SAM" id="Phobius"/>
    </source>
</evidence>
<feature type="transmembrane region" description="Helical" evidence="1">
    <location>
        <begin position="106"/>
        <end position="125"/>
    </location>
</feature>
<feature type="transmembrane region" description="Helical" evidence="1">
    <location>
        <begin position="528"/>
        <end position="550"/>
    </location>
</feature>
<evidence type="ECO:0000313" key="2">
    <source>
        <dbReference type="EMBL" id="ADG91013.1"/>
    </source>
</evidence>
<evidence type="ECO:0000313" key="3">
    <source>
        <dbReference type="Proteomes" id="UP000002376"/>
    </source>
</evidence>
<dbReference type="OrthoDB" id="19373at2157"/>
<reference key="3">
    <citation type="submission" date="2010-02" db="EMBL/GenBank/DDBJ databases">
        <title>Complete genome sequence of Thermosphaera aggregans type strain (M11TL).</title>
        <authorList>
            <consortium name="US DOE Joint Genome Institute (JGI-PGF)"/>
            <person name="Spring S."/>
            <person name="Lapidus A."/>
            <person name="Munk C."/>
            <person name="Schroeder M."/>
            <person name="Glavina Del Rio T."/>
            <person name="Tice H."/>
            <person name="Copeland A."/>
            <person name="Cheng J.-F."/>
            <person name="Lucas S."/>
            <person name="Chen F."/>
            <person name="Nolan M."/>
            <person name="Bruce D."/>
            <person name="Goodwin L."/>
            <person name="Pitluck S."/>
            <person name="Ivanova N."/>
            <person name="Mavromatis K."/>
            <person name="Ovchinnikova G."/>
            <person name="Pati A."/>
            <person name="Chen A."/>
            <person name="Palaniappan K."/>
            <person name="Land M."/>
            <person name="Hauser L."/>
            <person name="Chang Y.-J."/>
            <person name="Jeffries C.C."/>
            <person name="Brettin T."/>
            <person name="Detter J.C."/>
            <person name="Tapia R."/>
            <person name="Han C."/>
            <person name="Chain P."/>
            <person name="Heimerl T."/>
            <person name="Weik F."/>
            <person name="Goker M."/>
            <person name="Rachel R."/>
            <person name="Bristow J."/>
            <person name="Eisen J.A."/>
            <person name="Markowitz V."/>
            <person name="Hugenholtz P."/>
            <person name="Kyrpides N.C."/>
            <person name="Klenk H.-P."/>
        </authorList>
    </citation>
    <scope>NUCLEOTIDE SEQUENCE</scope>
    <source>
        <strain>DSM 11486</strain>
    </source>
</reference>
<sequence length="559" mass="62420">MIIYEERARFRENLSAGFSLVMLILSYFLTTLYRDYLSGITKLMLVEEYSYLIPVVLSVTVTLYLSLRQVGFSYGIRLSKTLLSSCFLTLSFIFYWMSMVNLELKIQYLGLSFSWLFLALIILVYEPQRFVDLIPLLTVFLLIPVPTSVIDALTPQLSRVVGRIAALLAGAVYVEKPGFSQIIVESGSGEVAFSVETVCTGIVTLSNVFSVFPILLYLPIASLGTVKKKMLASIASLTAALVIGFAGNLVRVVLVILGVKFMGPDIGLTLFHYSPSIIYSSISIIVAVLLIKRFLGGSILNVSRLHIITPESPRLMITSLFLTLLVSTIFIGTVLAVQRGLEEAPPRGLKLELEDLEEFLNHPSRYLWNSSDVTVLSETYDEFLTRVLGALRVYRVVFSQNNSITYTGYVEIVDTPARLHTWQLCLTLQGFKILNTWIKTALVNPVTFIKIEKNGAEYLLSYIIEEVEVISSDLNTRLYTRISILTPLSRFNPTTVEEEAANLLTRFAVSKEDLYPHGLARLICSGGVAFYITFGVLIIYFLIIASPLIVKRVGGKHVR</sequence>
<dbReference type="AlphaFoldDB" id="D5U1L3"/>
<feature type="transmembrane region" description="Helical" evidence="1">
    <location>
        <begin position="49"/>
        <end position="67"/>
    </location>
</feature>
<feature type="transmembrane region" description="Helical" evidence="1">
    <location>
        <begin position="79"/>
        <end position="100"/>
    </location>
</feature>
<dbReference type="GeneID" id="9165755"/>
<feature type="transmembrane region" description="Helical" evidence="1">
    <location>
        <begin position="315"/>
        <end position="337"/>
    </location>
</feature>
<keyword evidence="1" id="KW-0472">Membrane</keyword>
<feature type="transmembrane region" description="Helical" evidence="1">
    <location>
        <begin position="12"/>
        <end position="29"/>
    </location>
</feature>
<feature type="transmembrane region" description="Helical" evidence="1">
    <location>
        <begin position="191"/>
        <end position="218"/>
    </location>
</feature>
<proteinExistence type="predicted"/>
<gene>
    <name evidence="2" type="ordered locus">Tagg_0740</name>
</gene>
<feature type="transmembrane region" description="Helical" evidence="1">
    <location>
        <begin position="230"/>
        <end position="257"/>
    </location>
</feature>
<organism evidence="2 3">
    <name type="scientific">Thermosphaera aggregans (strain DSM 11486 / M11TL)</name>
    <dbReference type="NCBI Taxonomy" id="633148"/>
    <lineage>
        <taxon>Archaea</taxon>
        <taxon>Thermoproteota</taxon>
        <taxon>Thermoprotei</taxon>
        <taxon>Desulfurococcales</taxon>
        <taxon>Desulfurococcaceae</taxon>
        <taxon>Thermosphaera</taxon>
    </lineage>
</organism>
<keyword evidence="1" id="KW-1133">Transmembrane helix</keyword>
<dbReference type="eggNOG" id="arCOG11909">
    <property type="taxonomic scope" value="Archaea"/>
</dbReference>
<dbReference type="InterPro" id="IPR019127">
    <property type="entry name" value="Exosortase"/>
</dbReference>
<dbReference type="STRING" id="633148.Tagg_0740"/>
<dbReference type="EMBL" id="CP001939">
    <property type="protein sequence ID" value="ADG91013.1"/>
    <property type="molecule type" value="Genomic_DNA"/>
</dbReference>
<dbReference type="RefSeq" id="WP_013129606.1">
    <property type="nucleotide sequence ID" value="NC_014160.1"/>
</dbReference>
<name>D5U1L3_THEAM</name>
<dbReference type="Pfam" id="PF09721">
    <property type="entry name" value="Exosortase_EpsH"/>
    <property type="match status" value="1"/>
</dbReference>
<keyword evidence="1" id="KW-0812">Transmembrane</keyword>